<dbReference type="Pfam" id="PF12833">
    <property type="entry name" value="HTH_18"/>
    <property type="match status" value="1"/>
</dbReference>
<evidence type="ECO:0000256" key="3">
    <source>
        <dbReference type="ARBA" id="ARBA00023163"/>
    </source>
</evidence>
<dbReference type="PANTHER" id="PTHR43280">
    <property type="entry name" value="ARAC-FAMILY TRANSCRIPTIONAL REGULATOR"/>
    <property type="match status" value="1"/>
</dbReference>
<gene>
    <name evidence="5" type="ORF">ACFSUF_09445</name>
</gene>
<keyword evidence="3" id="KW-0804">Transcription</keyword>
<keyword evidence="6" id="KW-1185">Reference proteome</keyword>
<keyword evidence="2" id="KW-0238">DNA-binding</keyword>
<keyword evidence="1" id="KW-0805">Transcription regulation</keyword>
<dbReference type="SUPFAM" id="SSF51215">
    <property type="entry name" value="Regulatory protein AraC"/>
    <property type="match status" value="1"/>
</dbReference>
<sequence length="298" mass="34870">MSNPAYFETKKDEHLDTNLPFYSACTGYSSSGYEIPPHWHNHIELLYFPYGCSRLSAGGRTRIVPPHSLVIINAREIHSIKIPEGEEACHYVLGFDQEFIQTAASSMMELRYLLPFVVSWFECERTFSGPEVHDSAVPHLFKEICREYRQKEYGYELAVKADICKLLLWIVRRWHKEGLHKLPGKTYLSQHYDNLDKALTYLSIHFRERITVQEMAKLCCMSESYFMTFFKAAMGKTFIHYLNFIRLTEAEKLLLSPEFTITEAALQSGFNDPSYFVRVFRKLKGMRPKEFRAMLLKQ</sequence>
<dbReference type="InterPro" id="IPR014710">
    <property type="entry name" value="RmlC-like_jellyroll"/>
</dbReference>
<dbReference type="RefSeq" id="WP_377602360.1">
    <property type="nucleotide sequence ID" value="NZ_JBHUME010000007.1"/>
</dbReference>
<dbReference type="EMBL" id="JBHUME010000007">
    <property type="protein sequence ID" value="MFD2612644.1"/>
    <property type="molecule type" value="Genomic_DNA"/>
</dbReference>
<accession>A0ABW5PCN9</accession>
<feature type="domain" description="HTH araC/xylS-type" evidence="4">
    <location>
        <begin position="196"/>
        <end position="294"/>
    </location>
</feature>
<dbReference type="PRINTS" id="PR00032">
    <property type="entry name" value="HTHARAC"/>
</dbReference>
<evidence type="ECO:0000313" key="6">
    <source>
        <dbReference type="Proteomes" id="UP001597541"/>
    </source>
</evidence>
<dbReference type="Proteomes" id="UP001597541">
    <property type="component" value="Unassembled WGS sequence"/>
</dbReference>
<dbReference type="SMART" id="SM00342">
    <property type="entry name" value="HTH_ARAC"/>
    <property type="match status" value="1"/>
</dbReference>
<evidence type="ECO:0000259" key="4">
    <source>
        <dbReference type="PROSITE" id="PS01124"/>
    </source>
</evidence>
<evidence type="ECO:0000256" key="1">
    <source>
        <dbReference type="ARBA" id="ARBA00023015"/>
    </source>
</evidence>
<evidence type="ECO:0000313" key="5">
    <source>
        <dbReference type="EMBL" id="MFD2612644.1"/>
    </source>
</evidence>
<evidence type="ECO:0000256" key="2">
    <source>
        <dbReference type="ARBA" id="ARBA00023125"/>
    </source>
</evidence>
<dbReference type="Pfam" id="PF02311">
    <property type="entry name" value="AraC_binding"/>
    <property type="match status" value="1"/>
</dbReference>
<dbReference type="InterPro" id="IPR018060">
    <property type="entry name" value="HTH_AraC"/>
</dbReference>
<dbReference type="InterPro" id="IPR037923">
    <property type="entry name" value="HTH-like"/>
</dbReference>
<dbReference type="InterPro" id="IPR009057">
    <property type="entry name" value="Homeodomain-like_sf"/>
</dbReference>
<dbReference type="InterPro" id="IPR020449">
    <property type="entry name" value="Tscrpt_reg_AraC-type_HTH"/>
</dbReference>
<protein>
    <submittedName>
        <fullName evidence="5">AraC family transcriptional regulator</fullName>
    </submittedName>
</protein>
<dbReference type="PROSITE" id="PS01124">
    <property type="entry name" value="HTH_ARAC_FAMILY_2"/>
    <property type="match status" value="1"/>
</dbReference>
<comment type="caution">
    <text evidence="5">The sequence shown here is derived from an EMBL/GenBank/DDBJ whole genome shotgun (WGS) entry which is preliminary data.</text>
</comment>
<dbReference type="PANTHER" id="PTHR43280:SF2">
    <property type="entry name" value="HTH-TYPE TRANSCRIPTIONAL REGULATOR EXSA"/>
    <property type="match status" value="1"/>
</dbReference>
<proteinExistence type="predicted"/>
<name>A0ABW5PCN9_9BACL</name>
<organism evidence="5 6">
    <name type="scientific">Paenibacillus gansuensis</name>
    <dbReference type="NCBI Taxonomy" id="306542"/>
    <lineage>
        <taxon>Bacteria</taxon>
        <taxon>Bacillati</taxon>
        <taxon>Bacillota</taxon>
        <taxon>Bacilli</taxon>
        <taxon>Bacillales</taxon>
        <taxon>Paenibacillaceae</taxon>
        <taxon>Paenibacillus</taxon>
    </lineage>
</organism>
<dbReference type="Gene3D" id="1.10.10.60">
    <property type="entry name" value="Homeodomain-like"/>
    <property type="match status" value="2"/>
</dbReference>
<reference evidence="6" key="1">
    <citation type="journal article" date="2019" name="Int. J. Syst. Evol. Microbiol.">
        <title>The Global Catalogue of Microorganisms (GCM) 10K type strain sequencing project: providing services to taxonomists for standard genome sequencing and annotation.</title>
        <authorList>
            <consortium name="The Broad Institute Genomics Platform"/>
            <consortium name="The Broad Institute Genome Sequencing Center for Infectious Disease"/>
            <person name="Wu L."/>
            <person name="Ma J."/>
        </authorList>
    </citation>
    <scope>NUCLEOTIDE SEQUENCE [LARGE SCALE GENOMIC DNA]</scope>
    <source>
        <strain evidence="6">KCTC 3950</strain>
    </source>
</reference>
<dbReference type="InterPro" id="IPR003313">
    <property type="entry name" value="AraC-bd"/>
</dbReference>
<dbReference type="Gene3D" id="2.60.120.10">
    <property type="entry name" value="Jelly Rolls"/>
    <property type="match status" value="1"/>
</dbReference>
<dbReference type="SUPFAM" id="SSF46689">
    <property type="entry name" value="Homeodomain-like"/>
    <property type="match status" value="2"/>
</dbReference>